<dbReference type="PANTHER" id="PTHR11431">
    <property type="entry name" value="FERRITIN"/>
    <property type="match status" value="1"/>
</dbReference>
<dbReference type="InterPro" id="IPR041719">
    <property type="entry name" value="Ferritin_prok"/>
</dbReference>
<comment type="caution">
    <text evidence="8">The sequence shown here is derived from an EMBL/GenBank/DDBJ whole genome shotgun (WGS) entry which is preliminary data.</text>
</comment>
<dbReference type="CDD" id="cd01055">
    <property type="entry name" value="Nonheme_Ferritin"/>
    <property type="match status" value="1"/>
</dbReference>
<evidence type="ECO:0000256" key="5">
    <source>
        <dbReference type="ARBA" id="ARBA00023004"/>
    </source>
</evidence>
<dbReference type="EMBL" id="RZNH01000010">
    <property type="protein sequence ID" value="NOU59715.1"/>
    <property type="molecule type" value="Genomic_DNA"/>
</dbReference>
<dbReference type="InterPro" id="IPR012347">
    <property type="entry name" value="Ferritin-like"/>
</dbReference>
<keyword evidence="3 6" id="KW-0479">Metal-binding</keyword>
<evidence type="ECO:0000259" key="7">
    <source>
        <dbReference type="PROSITE" id="PS50905"/>
    </source>
</evidence>
<dbReference type="PROSITE" id="PS50905">
    <property type="entry name" value="FERRITIN_LIKE"/>
    <property type="match status" value="1"/>
</dbReference>
<evidence type="ECO:0000256" key="2">
    <source>
        <dbReference type="ARBA" id="ARBA00022434"/>
    </source>
</evidence>
<keyword evidence="9" id="KW-1185">Reference proteome</keyword>
<accession>A0ABX1WUF8</accession>
<dbReference type="PANTHER" id="PTHR11431:SF127">
    <property type="entry name" value="BACTERIAL NON-HEME FERRITIN"/>
    <property type="match status" value="1"/>
</dbReference>
<evidence type="ECO:0000256" key="4">
    <source>
        <dbReference type="ARBA" id="ARBA00023002"/>
    </source>
</evidence>
<evidence type="ECO:0000313" key="8">
    <source>
        <dbReference type="EMBL" id="NOU59715.1"/>
    </source>
</evidence>
<sequence>MLNSSILNKLNEQIKLEHFASNLYLSMSSWCKAQGLDGAADFLLKHSLEELDHMRKLFNYVNDSGAQAKISAIEEPESEFANIKELFESTMKHEVFITGKINELVDLALKEKDYSTFNFLQWYVSEQHEEEALFQQIVDKISVIGLDGRGLYLVDKEIGKLAAV</sequence>
<comment type="subcellular location">
    <subcellularLocation>
        <location evidence="6">Cytoplasm</location>
    </subcellularLocation>
</comment>
<keyword evidence="4" id="KW-0560">Oxidoreductase</keyword>
<keyword evidence="6" id="KW-0963">Cytoplasm</keyword>
<evidence type="ECO:0000313" key="9">
    <source>
        <dbReference type="Proteomes" id="UP000732105"/>
    </source>
</evidence>
<dbReference type="Proteomes" id="UP000732105">
    <property type="component" value="Unassembled WGS sequence"/>
</dbReference>
<evidence type="ECO:0000256" key="1">
    <source>
        <dbReference type="ARBA" id="ARBA00006950"/>
    </source>
</evidence>
<dbReference type="Pfam" id="PF00210">
    <property type="entry name" value="Ferritin"/>
    <property type="match status" value="1"/>
</dbReference>
<comment type="function">
    <text evidence="6">Iron-storage protein.</text>
</comment>
<evidence type="ECO:0000256" key="6">
    <source>
        <dbReference type="RuleBase" id="RU361145"/>
    </source>
</evidence>
<dbReference type="EC" id="1.16.3.2" evidence="6"/>
<proteinExistence type="inferred from homology"/>
<keyword evidence="2 6" id="KW-0409">Iron storage</keyword>
<comment type="catalytic activity">
    <reaction evidence="6">
        <text>4 Fe(2+) + O2 + 6 H2O = 4 iron(III) oxide-hydroxide + 12 H(+)</text>
        <dbReference type="Rhea" id="RHEA:11972"/>
        <dbReference type="ChEBI" id="CHEBI:15377"/>
        <dbReference type="ChEBI" id="CHEBI:15378"/>
        <dbReference type="ChEBI" id="CHEBI:15379"/>
        <dbReference type="ChEBI" id="CHEBI:29033"/>
        <dbReference type="ChEBI" id="CHEBI:78619"/>
        <dbReference type="EC" id="1.16.3.2"/>
    </reaction>
</comment>
<gene>
    <name evidence="8" type="ORF">ELS83_07775</name>
</gene>
<comment type="similarity">
    <text evidence="1 6">Belongs to the ferritin family. Prokaryotic subfamily.</text>
</comment>
<dbReference type="InterPro" id="IPR001519">
    <property type="entry name" value="Ferritin"/>
</dbReference>
<dbReference type="RefSeq" id="WP_171594991.1">
    <property type="nucleotide sequence ID" value="NZ_RZNH01000010.1"/>
</dbReference>
<dbReference type="InterPro" id="IPR008331">
    <property type="entry name" value="Ferritin_DPS_dom"/>
</dbReference>
<keyword evidence="5 6" id="KW-0408">Iron</keyword>
<feature type="domain" description="Ferritin-like diiron" evidence="7">
    <location>
        <begin position="1"/>
        <end position="145"/>
    </location>
</feature>
<reference evidence="8 9" key="1">
    <citation type="submission" date="2018-12" db="EMBL/GenBank/DDBJ databases">
        <title>Marinifilum JC070 sp. nov., a marine bacterium isolated from Yongle Blue Hole in the South China Sea.</title>
        <authorList>
            <person name="Fu T."/>
        </authorList>
    </citation>
    <scope>NUCLEOTIDE SEQUENCE [LARGE SCALE GENOMIC DNA]</scope>
    <source>
        <strain evidence="8 9">JC070</strain>
    </source>
</reference>
<dbReference type="InterPro" id="IPR009040">
    <property type="entry name" value="Ferritin-like_diiron"/>
</dbReference>
<organism evidence="8 9">
    <name type="scientific">Marinifilum caeruleilacunae</name>
    <dbReference type="NCBI Taxonomy" id="2499076"/>
    <lineage>
        <taxon>Bacteria</taxon>
        <taxon>Pseudomonadati</taxon>
        <taxon>Bacteroidota</taxon>
        <taxon>Bacteroidia</taxon>
        <taxon>Marinilabiliales</taxon>
        <taxon>Marinifilaceae</taxon>
    </lineage>
</organism>
<dbReference type="Gene3D" id="1.20.1260.10">
    <property type="match status" value="1"/>
</dbReference>
<dbReference type="InterPro" id="IPR009078">
    <property type="entry name" value="Ferritin-like_SF"/>
</dbReference>
<dbReference type="SUPFAM" id="SSF47240">
    <property type="entry name" value="Ferritin-like"/>
    <property type="match status" value="1"/>
</dbReference>
<dbReference type="NCBIfam" id="NF007638">
    <property type="entry name" value="PRK10304.1"/>
    <property type="match status" value="1"/>
</dbReference>
<name>A0ABX1WUF8_9BACT</name>
<evidence type="ECO:0000256" key="3">
    <source>
        <dbReference type="ARBA" id="ARBA00022723"/>
    </source>
</evidence>
<protein>
    <recommendedName>
        <fullName evidence="6">Ferritin</fullName>
        <ecNumber evidence="6">1.16.3.2</ecNumber>
    </recommendedName>
</protein>